<reference evidence="2" key="3">
    <citation type="journal article" date="2018" name="Mol. Plant Microbe Interact.">
        <title>Genome sequence resources for the wheat stripe rust pathogen (Puccinia striiformis f. sp. tritici) and the barley stripe rust pathogen (Puccinia striiformis f. sp. hordei).</title>
        <authorList>
            <person name="Xia C."/>
            <person name="Wang M."/>
            <person name="Yin C."/>
            <person name="Cornejo O.E."/>
            <person name="Hulbert S.H."/>
            <person name="Chen X."/>
        </authorList>
    </citation>
    <scope>NUCLEOTIDE SEQUENCE [LARGE SCALE GENOMIC DNA]</scope>
    <source>
        <strain evidence="2">93TX-2</strain>
    </source>
</reference>
<keyword evidence="2" id="KW-1185">Reference proteome</keyword>
<reference evidence="2" key="2">
    <citation type="journal article" date="2018" name="BMC Genomics">
        <title>Genomic insights into host adaptation between the wheat stripe rust pathogen (Puccinia striiformis f. sp. tritici) and the barley stripe rust pathogen (Puccinia striiformis f. sp. hordei).</title>
        <authorList>
            <person name="Xia C."/>
            <person name="Wang M."/>
            <person name="Yin C."/>
            <person name="Cornejo O.E."/>
            <person name="Hulbert S.H."/>
            <person name="Chen X."/>
        </authorList>
    </citation>
    <scope>NUCLEOTIDE SEQUENCE [LARGE SCALE GENOMIC DNA]</scope>
    <source>
        <strain evidence="2">93TX-2</strain>
    </source>
</reference>
<dbReference type="EMBL" id="PKSM01000024">
    <property type="protein sequence ID" value="POW21132.1"/>
    <property type="molecule type" value="Genomic_DNA"/>
</dbReference>
<evidence type="ECO:0000313" key="1">
    <source>
        <dbReference type="EMBL" id="POW21132.1"/>
    </source>
</evidence>
<dbReference type="AlphaFoldDB" id="A0A2S4WH99"/>
<protein>
    <submittedName>
        <fullName evidence="1">Uncharacterized protein</fullName>
    </submittedName>
</protein>
<evidence type="ECO:0000313" key="2">
    <source>
        <dbReference type="Proteomes" id="UP000238274"/>
    </source>
</evidence>
<name>A0A2S4WH99_9BASI</name>
<dbReference type="VEuPathDB" id="FungiDB:PSHT_02705"/>
<gene>
    <name evidence="1" type="ORF">PSHT_02705</name>
</gene>
<proteinExistence type="predicted"/>
<dbReference type="Proteomes" id="UP000238274">
    <property type="component" value="Unassembled WGS sequence"/>
</dbReference>
<comment type="caution">
    <text evidence="1">The sequence shown here is derived from an EMBL/GenBank/DDBJ whole genome shotgun (WGS) entry which is preliminary data.</text>
</comment>
<accession>A0A2S4WH99</accession>
<organism evidence="1 2">
    <name type="scientific">Puccinia striiformis</name>
    <dbReference type="NCBI Taxonomy" id="27350"/>
    <lineage>
        <taxon>Eukaryota</taxon>
        <taxon>Fungi</taxon>
        <taxon>Dikarya</taxon>
        <taxon>Basidiomycota</taxon>
        <taxon>Pucciniomycotina</taxon>
        <taxon>Pucciniomycetes</taxon>
        <taxon>Pucciniales</taxon>
        <taxon>Pucciniaceae</taxon>
        <taxon>Puccinia</taxon>
    </lineage>
</organism>
<reference evidence="1 2" key="1">
    <citation type="submission" date="2017-12" db="EMBL/GenBank/DDBJ databases">
        <title>Gene loss provides genomic basis for host adaptation in cereal stripe rust fungi.</title>
        <authorList>
            <person name="Xia C."/>
        </authorList>
    </citation>
    <scope>NUCLEOTIDE SEQUENCE [LARGE SCALE GENOMIC DNA]</scope>
    <source>
        <strain evidence="1 2">93TX-2</strain>
    </source>
</reference>
<sequence length="164" mass="18171">MTNKVEKVERCSLYKQLRIVGRSRPAGIVVYTLYPTSRALCVSAFDILQVTRSIQVVTLTYLGLACTLLINQVVSAPRAPPDMYCNATACPKRGQRAEKTLKVTGTTTTLTCGAFRGTHDCDFTPVAVSRQCYSCLRIVYMARDICVTHPDVQGRTLEKYPTRG</sequence>